<feature type="signal peptide" evidence="2">
    <location>
        <begin position="1"/>
        <end position="26"/>
    </location>
</feature>
<keyword evidence="5" id="KW-1185">Reference proteome</keyword>
<dbReference type="InterPro" id="IPR025392">
    <property type="entry name" value="DUF4124"/>
</dbReference>
<name>A0A0S2TDK6_9GAMM</name>
<feature type="region of interest" description="Disordered" evidence="1">
    <location>
        <begin position="40"/>
        <end position="93"/>
    </location>
</feature>
<keyword evidence="2" id="KW-0732">Signal</keyword>
<evidence type="ECO:0000313" key="5">
    <source>
        <dbReference type="Proteomes" id="UP000055136"/>
    </source>
</evidence>
<dbReference type="AlphaFoldDB" id="A0A0S2TDK6"/>
<accession>A0A0S2TDK6</accession>
<evidence type="ECO:0000259" key="3">
    <source>
        <dbReference type="Pfam" id="PF13511"/>
    </source>
</evidence>
<dbReference type="Pfam" id="PF13511">
    <property type="entry name" value="DUF4124"/>
    <property type="match status" value="1"/>
</dbReference>
<gene>
    <name evidence="4" type="ORF">Tel_08830</name>
</gene>
<evidence type="ECO:0000256" key="2">
    <source>
        <dbReference type="SAM" id="SignalP"/>
    </source>
</evidence>
<reference evidence="4" key="1">
    <citation type="submission" date="2015-10" db="EMBL/GenBank/DDBJ databases">
        <title>Description of Candidatus Tenderia electrophaga gen. nov, sp. nov., an Uncultivated Electroautotroph from a Biocathode Enrichment.</title>
        <authorList>
            <person name="Eddie B.J."/>
            <person name="Malanoski A.P."/>
            <person name="Wang Z."/>
            <person name="Hall R.J."/>
            <person name="Oh S.D."/>
            <person name="Heiner C."/>
            <person name="Lin B."/>
            <person name="Strycharz-Glaven S.M."/>
        </authorList>
    </citation>
    <scope>NUCLEOTIDE SEQUENCE [LARGE SCALE GENOMIC DNA]</scope>
    <source>
        <strain evidence="4">NRL1</strain>
    </source>
</reference>
<evidence type="ECO:0000256" key="1">
    <source>
        <dbReference type="SAM" id="MobiDB-lite"/>
    </source>
</evidence>
<dbReference type="KEGG" id="tee:Tel_08830"/>
<dbReference type="Proteomes" id="UP000055136">
    <property type="component" value="Chromosome"/>
</dbReference>
<feature type="domain" description="DUF4124" evidence="3">
    <location>
        <begin position="18"/>
        <end position="78"/>
    </location>
</feature>
<proteinExistence type="predicted"/>
<evidence type="ECO:0000313" key="4">
    <source>
        <dbReference type="EMBL" id="ALP53249.1"/>
    </source>
</evidence>
<feature type="compositionally biased region" description="Low complexity" evidence="1">
    <location>
        <begin position="55"/>
        <end position="87"/>
    </location>
</feature>
<dbReference type="EMBL" id="CP013099">
    <property type="protein sequence ID" value="ALP53249.1"/>
    <property type="molecule type" value="Genomic_DNA"/>
</dbReference>
<feature type="chain" id="PRO_5006604956" description="DUF4124 domain-containing protein" evidence="2">
    <location>
        <begin position="27"/>
        <end position="149"/>
    </location>
</feature>
<protein>
    <recommendedName>
        <fullName evidence="3">DUF4124 domain-containing protein</fullName>
    </recommendedName>
</protein>
<sequence>MNIRRCLPLLLPVLLAGLLGPHAALAAVYKWTDAAGVTHYAHTPPPEQHFSVVETSPQSRSSQTQPATSNPATAADAAPSDPRAPGAVAVTAPQADAEKCRQVAADMEKLTNTARIRLQSGETSKILTDEEKQALIEERRVWHEKYCGE</sequence>
<organism evidence="4 5">
    <name type="scientific">Candidatus Tenderia electrophaga</name>
    <dbReference type="NCBI Taxonomy" id="1748243"/>
    <lineage>
        <taxon>Bacteria</taxon>
        <taxon>Pseudomonadati</taxon>
        <taxon>Pseudomonadota</taxon>
        <taxon>Gammaproteobacteria</taxon>
        <taxon>Candidatus Tenderiales</taxon>
        <taxon>Candidatus Tenderiaceae</taxon>
        <taxon>Candidatus Tenderia</taxon>
    </lineage>
</organism>